<name>G7JZZ3_MEDTR</name>
<gene>
    <name evidence="2" type="ordered locus">MTR_5g023540</name>
</gene>
<proteinExistence type="predicted"/>
<feature type="transmembrane region" description="Helical" evidence="1">
    <location>
        <begin position="12"/>
        <end position="34"/>
    </location>
</feature>
<dbReference type="OMA" id="MHICENN"/>
<dbReference type="GO" id="GO:0048364">
    <property type="term" value="P:root development"/>
    <property type="evidence" value="ECO:0007669"/>
    <property type="project" value="InterPro"/>
</dbReference>
<protein>
    <submittedName>
        <fullName evidence="2">Transmembrane protein, putative</fullName>
    </submittedName>
</protein>
<sequence length="76" mass="8792">MDEDFELNTSIRVLRAIIVTSMSIFQSLLSFLALPASKSKSTKWLRVEKLMHICENNLENFNELRATLEVAWTPHL</sequence>
<reference evidence="2 4" key="1">
    <citation type="journal article" date="2011" name="Nature">
        <title>The Medicago genome provides insight into the evolution of rhizobial symbioses.</title>
        <authorList>
            <person name="Young N.D."/>
            <person name="Debelle F."/>
            <person name="Oldroyd G.E."/>
            <person name="Geurts R."/>
            <person name="Cannon S.B."/>
            <person name="Udvardi M.K."/>
            <person name="Benedito V.A."/>
            <person name="Mayer K.F."/>
            <person name="Gouzy J."/>
            <person name="Schoof H."/>
            <person name="Van de Peer Y."/>
            <person name="Proost S."/>
            <person name="Cook D.R."/>
            <person name="Meyers B.C."/>
            <person name="Spannagl M."/>
            <person name="Cheung F."/>
            <person name="De Mita S."/>
            <person name="Krishnakumar V."/>
            <person name="Gundlach H."/>
            <person name="Zhou S."/>
            <person name="Mudge J."/>
            <person name="Bharti A.K."/>
            <person name="Murray J.D."/>
            <person name="Naoumkina M.A."/>
            <person name="Rosen B."/>
            <person name="Silverstein K.A."/>
            <person name="Tang H."/>
            <person name="Rombauts S."/>
            <person name="Zhao P.X."/>
            <person name="Zhou P."/>
            <person name="Barbe V."/>
            <person name="Bardou P."/>
            <person name="Bechner M."/>
            <person name="Bellec A."/>
            <person name="Berger A."/>
            <person name="Berges H."/>
            <person name="Bidwell S."/>
            <person name="Bisseling T."/>
            <person name="Choisne N."/>
            <person name="Couloux A."/>
            <person name="Denny R."/>
            <person name="Deshpande S."/>
            <person name="Dai X."/>
            <person name="Doyle J.J."/>
            <person name="Dudez A.M."/>
            <person name="Farmer A.D."/>
            <person name="Fouteau S."/>
            <person name="Franken C."/>
            <person name="Gibelin C."/>
            <person name="Gish J."/>
            <person name="Goldstein S."/>
            <person name="Gonzalez A.J."/>
            <person name="Green P.J."/>
            <person name="Hallab A."/>
            <person name="Hartog M."/>
            <person name="Hua A."/>
            <person name="Humphray S.J."/>
            <person name="Jeong D.H."/>
            <person name="Jing Y."/>
            <person name="Jocker A."/>
            <person name="Kenton S.M."/>
            <person name="Kim D.J."/>
            <person name="Klee K."/>
            <person name="Lai H."/>
            <person name="Lang C."/>
            <person name="Lin S."/>
            <person name="Macmil S.L."/>
            <person name="Magdelenat G."/>
            <person name="Matthews L."/>
            <person name="McCorrison J."/>
            <person name="Monaghan E.L."/>
            <person name="Mun J.H."/>
            <person name="Najar F.Z."/>
            <person name="Nicholson C."/>
            <person name="Noirot C."/>
            <person name="O'Bleness M."/>
            <person name="Paule C.R."/>
            <person name="Poulain J."/>
            <person name="Prion F."/>
            <person name="Qin B."/>
            <person name="Qu C."/>
            <person name="Retzel E.F."/>
            <person name="Riddle C."/>
            <person name="Sallet E."/>
            <person name="Samain S."/>
            <person name="Samson N."/>
            <person name="Sanders I."/>
            <person name="Saurat O."/>
            <person name="Scarpelli C."/>
            <person name="Schiex T."/>
            <person name="Segurens B."/>
            <person name="Severin A.J."/>
            <person name="Sherrier D.J."/>
            <person name="Shi R."/>
            <person name="Sims S."/>
            <person name="Singer S.R."/>
            <person name="Sinharoy S."/>
            <person name="Sterck L."/>
            <person name="Viollet A."/>
            <person name="Wang B.B."/>
            <person name="Wang K."/>
            <person name="Wang M."/>
            <person name="Wang X."/>
            <person name="Warfsmann J."/>
            <person name="Weissenbach J."/>
            <person name="White D.D."/>
            <person name="White J.D."/>
            <person name="Wiley G.B."/>
            <person name="Wincker P."/>
            <person name="Xing Y."/>
            <person name="Yang L."/>
            <person name="Yao Z."/>
            <person name="Ying F."/>
            <person name="Zhai J."/>
            <person name="Zhou L."/>
            <person name="Zuber A."/>
            <person name="Denarie J."/>
            <person name="Dixon R.A."/>
            <person name="May G.D."/>
            <person name="Schwartz D.C."/>
            <person name="Rogers J."/>
            <person name="Quetier F."/>
            <person name="Town C.D."/>
            <person name="Roe B.A."/>
        </authorList>
    </citation>
    <scope>NUCLEOTIDE SEQUENCE [LARGE SCALE GENOMIC DNA]</scope>
    <source>
        <strain evidence="2">A17</strain>
        <strain evidence="3 4">cv. Jemalong A17</strain>
    </source>
</reference>
<evidence type="ECO:0000313" key="2">
    <source>
        <dbReference type="EMBL" id="AES95260.1"/>
    </source>
</evidence>
<dbReference type="Pfam" id="PF03087">
    <property type="entry name" value="BPS1"/>
    <property type="match status" value="1"/>
</dbReference>
<dbReference type="InterPro" id="IPR004320">
    <property type="entry name" value="BPS1_pln"/>
</dbReference>
<dbReference type="PaxDb" id="3880-AES95260"/>
<reference evidence="3" key="3">
    <citation type="submission" date="2015-04" db="UniProtKB">
        <authorList>
            <consortium name="EnsemblPlants"/>
        </authorList>
    </citation>
    <scope>IDENTIFICATION</scope>
    <source>
        <strain evidence="3">cv. Jemalong A17</strain>
    </source>
</reference>
<dbReference type="Proteomes" id="UP000002051">
    <property type="component" value="Chromosome 5"/>
</dbReference>
<keyword evidence="1 2" id="KW-0812">Transmembrane</keyword>
<dbReference type="EMBL" id="CM001221">
    <property type="protein sequence ID" value="AES95260.1"/>
    <property type="molecule type" value="Genomic_DNA"/>
</dbReference>
<dbReference type="GO" id="GO:0048367">
    <property type="term" value="P:shoot system development"/>
    <property type="evidence" value="ECO:0007669"/>
    <property type="project" value="InterPro"/>
</dbReference>
<keyword evidence="1" id="KW-0472">Membrane</keyword>
<evidence type="ECO:0000313" key="3">
    <source>
        <dbReference type="EnsemblPlants" id="AES95260"/>
    </source>
</evidence>
<dbReference type="EnsemblPlants" id="AES95260">
    <property type="protein sequence ID" value="AES95260"/>
    <property type="gene ID" value="MTR_5g023540"/>
</dbReference>
<keyword evidence="1" id="KW-1133">Transmembrane helix</keyword>
<evidence type="ECO:0000313" key="4">
    <source>
        <dbReference type="Proteomes" id="UP000002051"/>
    </source>
</evidence>
<organism evidence="2 4">
    <name type="scientific">Medicago truncatula</name>
    <name type="common">Barrel medic</name>
    <name type="synonym">Medicago tribuloides</name>
    <dbReference type="NCBI Taxonomy" id="3880"/>
    <lineage>
        <taxon>Eukaryota</taxon>
        <taxon>Viridiplantae</taxon>
        <taxon>Streptophyta</taxon>
        <taxon>Embryophyta</taxon>
        <taxon>Tracheophyta</taxon>
        <taxon>Spermatophyta</taxon>
        <taxon>Magnoliopsida</taxon>
        <taxon>eudicotyledons</taxon>
        <taxon>Gunneridae</taxon>
        <taxon>Pentapetalae</taxon>
        <taxon>rosids</taxon>
        <taxon>fabids</taxon>
        <taxon>Fabales</taxon>
        <taxon>Fabaceae</taxon>
        <taxon>Papilionoideae</taxon>
        <taxon>50 kb inversion clade</taxon>
        <taxon>NPAAA clade</taxon>
        <taxon>Hologalegina</taxon>
        <taxon>IRL clade</taxon>
        <taxon>Trifolieae</taxon>
        <taxon>Medicago</taxon>
    </lineage>
</organism>
<reference evidence="2 4" key="2">
    <citation type="journal article" date="2014" name="BMC Genomics">
        <title>An improved genome release (version Mt4.0) for the model legume Medicago truncatula.</title>
        <authorList>
            <person name="Tang H."/>
            <person name="Krishnakumar V."/>
            <person name="Bidwell S."/>
            <person name="Rosen B."/>
            <person name="Chan A."/>
            <person name="Zhou S."/>
            <person name="Gentzbittel L."/>
            <person name="Childs K.L."/>
            <person name="Yandell M."/>
            <person name="Gundlach H."/>
            <person name="Mayer K.F."/>
            <person name="Schwartz D.C."/>
            <person name="Town C.D."/>
        </authorList>
    </citation>
    <scope>GENOME REANNOTATION</scope>
    <source>
        <strain evidence="3 4">cv. Jemalong A17</strain>
    </source>
</reference>
<dbReference type="HOGENOM" id="CLU_2658227_0_0_1"/>
<keyword evidence="4" id="KW-1185">Reference proteome</keyword>
<evidence type="ECO:0000256" key="1">
    <source>
        <dbReference type="SAM" id="Phobius"/>
    </source>
</evidence>
<dbReference type="AlphaFoldDB" id="G7JZZ3"/>
<accession>G7JZZ3</accession>